<evidence type="ECO:0000256" key="4">
    <source>
        <dbReference type="ARBA" id="ARBA00022792"/>
    </source>
</evidence>
<evidence type="ECO:0000256" key="7">
    <source>
        <dbReference type="ARBA" id="ARBA00023128"/>
    </source>
</evidence>
<dbReference type="AlphaFoldDB" id="A0A7R9W993"/>
<keyword evidence="7 9" id="KW-0496">Mitochondrion</keyword>
<evidence type="ECO:0000256" key="8">
    <source>
        <dbReference type="ARBA" id="ARBA00023136"/>
    </source>
</evidence>
<evidence type="ECO:0000256" key="3">
    <source>
        <dbReference type="ARBA" id="ARBA00022660"/>
    </source>
</evidence>
<proteinExistence type="inferred from homology"/>
<keyword evidence="3 9" id="KW-0679">Respiratory chain</keyword>
<keyword evidence="5 9" id="KW-0809">Transit peptide</keyword>
<comment type="similarity">
    <text evidence="1 9">Belongs to the complex I NDUFS4 subunit family.</text>
</comment>
<evidence type="ECO:0000313" key="10">
    <source>
        <dbReference type="EMBL" id="CAD8317312.1"/>
    </source>
</evidence>
<protein>
    <recommendedName>
        <fullName evidence="9">NADH dehydrogenase [ubiquinone] iron-sulfur protein 4, mitochondrial</fullName>
    </recommendedName>
</protein>
<keyword evidence="2 9" id="KW-0813">Transport</keyword>
<keyword evidence="6 9" id="KW-0249">Electron transport</keyword>
<dbReference type="GO" id="GO:0022900">
    <property type="term" value="P:electron transport chain"/>
    <property type="evidence" value="ECO:0007669"/>
    <property type="project" value="InterPro"/>
</dbReference>
<organism evidence="10">
    <name type="scientific">Pseudictyota dubia</name>
    <dbReference type="NCBI Taxonomy" id="2749911"/>
    <lineage>
        <taxon>Eukaryota</taxon>
        <taxon>Sar</taxon>
        <taxon>Stramenopiles</taxon>
        <taxon>Ochrophyta</taxon>
        <taxon>Bacillariophyta</taxon>
        <taxon>Mediophyceae</taxon>
        <taxon>Biddulphiophycidae</taxon>
        <taxon>Eupodiscales</taxon>
        <taxon>Odontellaceae</taxon>
        <taxon>Pseudictyota</taxon>
    </lineage>
</organism>
<evidence type="ECO:0000256" key="2">
    <source>
        <dbReference type="ARBA" id="ARBA00022448"/>
    </source>
</evidence>
<dbReference type="GO" id="GO:0005743">
    <property type="term" value="C:mitochondrial inner membrane"/>
    <property type="evidence" value="ECO:0007669"/>
    <property type="project" value="UniProtKB-SubCell"/>
</dbReference>
<reference evidence="10" key="1">
    <citation type="submission" date="2021-01" db="EMBL/GenBank/DDBJ databases">
        <authorList>
            <person name="Corre E."/>
            <person name="Pelletier E."/>
            <person name="Niang G."/>
            <person name="Scheremetjew M."/>
            <person name="Finn R."/>
            <person name="Kale V."/>
            <person name="Holt S."/>
            <person name="Cochrane G."/>
            <person name="Meng A."/>
            <person name="Brown T."/>
            <person name="Cohen L."/>
        </authorList>
    </citation>
    <scope>NUCLEOTIDE SEQUENCE</scope>
    <source>
        <strain evidence="10">CCMP147</strain>
    </source>
</reference>
<comment type="function">
    <text evidence="9">Accessory subunit of the mitochondrial membrane respiratory chain NADH dehydrogenase (Complex I), that is believed not to be involved in catalysis. Complex I functions in the transfer of electrons from NADH to the respiratory chain. The immediate electron acceptor for the enzyme is believed to be ubiquinone.</text>
</comment>
<dbReference type="InterPro" id="IPR038532">
    <property type="entry name" value="NDUFS4-like_sf"/>
</dbReference>
<gene>
    <name evidence="10" type="ORF">TDUB1175_LOCUS16106</name>
</gene>
<evidence type="ECO:0000256" key="1">
    <source>
        <dbReference type="ARBA" id="ARBA00005882"/>
    </source>
</evidence>
<keyword evidence="8 9" id="KW-0472">Membrane</keyword>
<dbReference type="Pfam" id="PF04800">
    <property type="entry name" value="NDUS4"/>
    <property type="match status" value="1"/>
</dbReference>
<dbReference type="InterPro" id="IPR006885">
    <property type="entry name" value="NADH_UbQ_FeS_4_mit-like"/>
</dbReference>
<dbReference type="EMBL" id="HBED01032159">
    <property type="protein sequence ID" value="CAD8317312.1"/>
    <property type="molecule type" value="Transcribed_RNA"/>
</dbReference>
<sequence>MMSLRAGAVALRRVSVARAPFRSATSKALAQIQIDEDNDKARAALEAEKSEVQRYKEHMEAPGSLPHTVWDNMVPLPDPDLPEDAAEIAALDPAHGRQEPLRPDGQPRIVTIRQQQARVSQAPTDLERHWIISFADDGEYAENWTNPLMGWVSGAEPMSSNMDLQLAFENAQDAVYFAKKRGWKYVVEEPILRYGRSDDAQYQDNFLPQAVAAQVRRERTKCDVWHRTEAGASHYMRPLKYHGDGIVAQHGPNGDAPIAPDVEGQYKMR</sequence>
<evidence type="ECO:0000256" key="9">
    <source>
        <dbReference type="RuleBase" id="RU367010"/>
    </source>
</evidence>
<comment type="subcellular location">
    <subcellularLocation>
        <location evidence="9">Mitochondrion inner membrane</location>
        <topology evidence="9">Peripheral membrane protein</topology>
        <orientation evidence="9">Matrix side</orientation>
    </subcellularLocation>
</comment>
<keyword evidence="4 9" id="KW-0999">Mitochondrion inner membrane</keyword>
<accession>A0A7R9W993</accession>
<dbReference type="PANTHER" id="PTHR12219">
    <property type="entry name" value="NADH-UBIQUINONE OXIDOREDUCTASE"/>
    <property type="match status" value="1"/>
</dbReference>
<dbReference type="Gene3D" id="3.30.160.190">
    <property type="entry name" value="atu1810 like domain"/>
    <property type="match status" value="1"/>
</dbReference>
<dbReference type="PANTHER" id="PTHR12219:SF8">
    <property type="entry name" value="NADH DEHYDROGENASE [UBIQUINONE] IRON-SULFUR PROTEIN 4, MITOCHONDRIAL"/>
    <property type="match status" value="1"/>
</dbReference>
<name>A0A7R9W993_9STRA</name>
<evidence type="ECO:0000256" key="5">
    <source>
        <dbReference type="ARBA" id="ARBA00022946"/>
    </source>
</evidence>
<evidence type="ECO:0000256" key="6">
    <source>
        <dbReference type="ARBA" id="ARBA00022982"/>
    </source>
</evidence>